<keyword evidence="4 6" id="KW-0472">Membrane</keyword>
<comment type="subcellular location">
    <subcellularLocation>
        <location evidence="1">Membrane</location>
        <topology evidence="1">Multi-pass membrane protein</topology>
    </subcellularLocation>
</comment>
<accession>A0A9Q8WA24</accession>
<evidence type="ECO:0000259" key="7">
    <source>
        <dbReference type="Pfam" id="PF20684"/>
    </source>
</evidence>
<keyword evidence="3 6" id="KW-1133">Transmembrane helix</keyword>
<dbReference type="RefSeq" id="XP_049136804.1">
    <property type="nucleotide sequence ID" value="XM_049280847.1"/>
</dbReference>
<feature type="domain" description="Rhodopsin" evidence="7">
    <location>
        <begin position="2"/>
        <end position="215"/>
    </location>
</feature>
<protein>
    <submittedName>
        <fullName evidence="8">Integral membrane protein</fullName>
    </submittedName>
</protein>
<dbReference type="Proteomes" id="UP000830671">
    <property type="component" value="Chromosome 1"/>
</dbReference>
<evidence type="ECO:0000256" key="6">
    <source>
        <dbReference type="SAM" id="Phobius"/>
    </source>
</evidence>
<feature type="transmembrane region" description="Helical" evidence="6">
    <location>
        <begin position="412"/>
        <end position="430"/>
    </location>
</feature>
<dbReference type="InterPro" id="IPR049326">
    <property type="entry name" value="Rhodopsin_dom_fungi"/>
</dbReference>
<evidence type="ECO:0000313" key="9">
    <source>
        <dbReference type="Proteomes" id="UP000830671"/>
    </source>
</evidence>
<name>A0A9Q8WA24_9PEZI</name>
<dbReference type="InterPro" id="IPR052337">
    <property type="entry name" value="SAT4-like"/>
</dbReference>
<feature type="transmembrane region" description="Helical" evidence="6">
    <location>
        <begin position="72"/>
        <end position="100"/>
    </location>
</feature>
<evidence type="ECO:0000256" key="5">
    <source>
        <dbReference type="ARBA" id="ARBA00038359"/>
    </source>
</evidence>
<feature type="transmembrane region" description="Helical" evidence="6">
    <location>
        <begin position="120"/>
        <end position="139"/>
    </location>
</feature>
<dbReference type="PANTHER" id="PTHR33048">
    <property type="entry name" value="PTH11-LIKE INTEGRAL MEMBRANE PROTEIN (AFU_ORTHOLOGUE AFUA_5G11245)"/>
    <property type="match status" value="1"/>
</dbReference>
<organism evidence="8 9">
    <name type="scientific">Colletotrichum lupini</name>
    <dbReference type="NCBI Taxonomy" id="145971"/>
    <lineage>
        <taxon>Eukaryota</taxon>
        <taxon>Fungi</taxon>
        <taxon>Dikarya</taxon>
        <taxon>Ascomycota</taxon>
        <taxon>Pezizomycotina</taxon>
        <taxon>Sordariomycetes</taxon>
        <taxon>Hypocreomycetidae</taxon>
        <taxon>Glomerellales</taxon>
        <taxon>Glomerellaceae</taxon>
        <taxon>Colletotrichum</taxon>
        <taxon>Colletotrichum acutatum species complex</taxon>
    </lineage>
</organism>
<keyword evidence="2 6" id="KW-0812">Transmembrane</keyword>
<feature type="transmembrane region" description="Helical" evidence="6">
    <location>
        <begin position="382"/>
        <end position="400"/>
    </location>
</feature>
<evidence type="ECO:0000256" key="4">
    <source>
        <dbReference type="ARBA" id="ARBA00023136"/>
    </source>
</evidence>
<feature type="transmembrane region" description="Helical" evidence="6">
    <location>
        <begin position="36"/>
        <end position="60"/>
    </location>
</feature>
<comment type="similarity">
    <text evidence="5">Belongs to the SAT4 family.</text>
</comment>
<dbReference type="GO" id="GO:0016020">
    <property type="term" value="C:membrane"/>
    <property type="evidence" value="ECO:0007669"/>
    <property type="project" value="UniProtKB-SubCell"/>
</dbReference>
<gene>
    <name evidence="8" type="ORF">CLUP02_01810</name>
</gene>
<dbReference type="EMBL" id="CP019471">
    <property type="protein sequence ID" value="UQC75157.1"/>
    <property type="molecule type" value="Genomic_DNA"/>
</dbReference>
<proteinExistence type="inferred from homology"/>
<dbReference type="KEGG" id="clup:CLUP02_01810"/>
<evidence type="ECO:0000256" key="2">
    <source>
        <dbReference type="ARBA" id="ARBA00022692"/>
    </source>
</evidence>
<reference evidence="8" key="1">
    <citation type="journal article" date="2021" name="Mol. Plant Microbe Interact.">
        <title>Complete Genome Sequence of the Plant-Pathogenic Fungus Colletotrichum lupini.</title>
        <authorList>
            <person name="Baroncelli R."/>
            <person name="Pensec F."/>
            <person name="Da Lio D."/>
            <person name="Boufleur T."/>
            <person name="Vicente I."/>
            <person name="Sarrocco S."/>
            <person name="Picot A."/>
            <person name="Baraldi E."/>
            <person name="Sukno S."/>
            <person name="Thon M."/>
            <person name="Le Floch G."/>
        </authorList>
    </citation>
    <scope>NUCLEOTIDE SEQUENCE</scope>
    <source>
        <strain evidence="8">IMI 504893</strain>
    </source>
</reference>
<evidence type="ECO:0000256" key="3">
    <source>
        <dbReference type="ARBA" id="ARBA00022989"/>
    </source>
</evidence>
<dbReference type="PANTHER" id="PTHR33048:SF124">
    <property type="entry name" value="INTEGRAL MEMBRANE PROTEIN"/>
    <property type="match status" value="1"/>
</dbReference>
<dbReference type="AlphaFoldDB" id="A0A9Q8WA24"/>
<dbReference type="Pfam" id="PF20684">
    <property type="entry name" value="Fung_rhodopsin"/>
    <property type="match status" value="1"/>
</dbReference>
<evidence type="ECO:0000256" key="1">
    <source>
        <dbReference type="ARBA" id="ARBA00004141"/>
    </source>
</evidence>
<keyword evidence="9" id="KW-1185">Reference proteome</keyword>
<sequence>MVMSLAFLATGMEMIDLGVASHFWQVTYADYNPGFLIYGTCTTVTYSLSVVLAKLSLLFLYLRLYPDRSFRIIVTSLIGIVIAYSVAYQLLSIFGCRPIYASWDTEALQTAHCVDKETFFMILSIANIIMDVVILLLPLKIAEGFCHSNVRHWDIVRAFASFVCASAIKRTIILPSLLKSAGYSWDVAEQFNWSFLEANAGIVCASVPGLKPFFVRYLPSFISSHITGSADKSGKKSLPYSTVIENNRKRHNMQSESDDEAELWSGRRYRTDIFISFANRNDGRVTPSTAARIQVTHETTVSAMNFGLSARVATSHSTSHNKHRWNKHSVTSGSVRTLDEATRHVEPLMQCSLWMKRRSNGRSSQQLTDYLELRVLFEVGPMVLYQGYGRFVLAMGNYVWNTYQFLGVGWRIRLIGCSVLFTLSMLKWFLARLVLCVPRMQFSSELGWLLSKPTTWASAWESIDH</sequence>
<dbReference type="GeneID" id="73335857"/>
<evidence type="ECO:0000313" key="8">
    <source>
        <dbReference type="EMBL" id="UQC75157.1"/>
    </source>
</evidence>